<proteinExistence type="predicted"/>
<name>A0ABS1RZH1_RHOSU</name>
<comment type="caution">
    <text evidence="2">The sequence shown here is derived from an EMBL/GenBank/DDBJ whole genome shotgun (WGS) entry which is preliminary data.</text>
</comment>
<protein>
    <submittedName>
        <fullName evidence="2">Uncharacterized protein</fullName>
    </submittedName>
</protein>
<keyword evidence="1" id="KW-0472">Membrane</keyword>
<keyword evidence="1" id="KW-0812">Transmembrane</keyword>
<keyword evidence="1" id="KW-1133">Transmembrane helix</keyword>
<dbReference type="EMBL" id="JAESJJ010000038">
    <property type="protein sequence ID" value="MBL3610912.1"/>
    <property type="molecule type" value="Genomic_DNA"/>
</dbReference>
<sequence length="63" mass="7150">MPSESAFLPRHRQIFFTFLSIFLVMLGCGVTIWKVVFADGWSRHLDTAWLIAGTDCLFKGMSP</sequence>
<evidence type="ECO:0000313" key="2">
    <source>
        <dbReference type="EMBL" id="MBL3610912.1"/>
    </source>
</evidence>
<evidence type="ECO:0000256" key="1">
    <source>
        <dbReference type="SAM" id="Phobius"/>
    </source>
</evidence>
<dbReference type="RefSeq" id="WP_075782705.1">
    <property type="nucleotide sequence ID" value="NZ_JAESJD010000010.1"/>
</dbReference>
<gene>
    <name evidence="2" type="ORF">JMM60_19350</name>
</gene>
<dbReference type="Proteomes" id="UP000604473">
    <property type="component" value="Unassembled WGS sequence"/>
</dbReference>
<accession>A0ABS1RZH1</accession>
<keyword evidence="3" id="KW-1185">Reference proteome</keyword>
<organism evidence="2 3">
    <name type="scientific">Rhodovulum sulfidophilum</name>
    <name type="common">Rhodobacter sulfidophilus</name>
    <dbReference type="NCBI Taxonomy" id="35806"/>
    <lineage>
        <taxon>Bacteria</taxon>
        <taxon>Pseudomonadati</taxon>
        <taxon>Pseudomonadota</taxon>
        <taxon>Alphaproteobacteria</taxon>
        <taxon>Rhodobacterales</taxon>
        <taxon>Paracoccaceae</taxon>
        <taxon>Rhodovulum</taxon>
    </lineage>
</organism>
<evidence type="ECO:0000313" key="3">
    <source>
        <dbReference type="Proteomes" id="UP000604473"/>
    </source>
</evidence>
<reference evidence="2 3" key="1">
    <citation type="submission" date="2021-01" db="EMBL/GenBank/DDBJ databases">
        <title>Draft genomes of Rhodovulum sulfidophilum.</title>
        <authorList>
            <person name="Guzman M.S."/>
        </authorList>
    </citation>
    <scope>NUCLEOTIDE SEQUENCE [LARGE SCALE GENOMIC DNA]</scope>
    <source>
        <strain evidence="2 3">AB35</strain>
    </source>
</reference>
<feature type="transmembrane region" description="Helical" evidence="1">
    <location>
        <begin position="14"/>
        <end position="36"/>
    </location>
</feature>